<evidence type="ECO:0000256" key="2">
    <source>
        <dbReference type="SAM" id="Phobius"/>
    </source>
</evidence>
<dbReference type="Proteomes" id="UP000498980">
    <property type="component" value="Unassembled WGS sequence"/>
</dbReference>
<feature type="transmembrane region" description="Helical" evidence="2">
    <location>
        <begin position="32"/>
        <end position="51"/>
    </location>
</feature>
<evidence type="ECO:0000313" key="7">
    <source>
        <dbReference type="Proteomes" id="UP000530403"/>
    </source>
</evidence>
<dbReference type="AlphaFoldDB" id="A0A7J0C9N2"/>
<comment type="caution">
    <text evidence="4">The sequence shown here is derived from an EMBL/GenBank/DDBJ whole genome shotgun (WGS) entry which is preliminary data.</text>
</comment>
<dbReference type="Pfam" id="PF07811">
    <property type="entry name" value="TadE"/>
    <property type="match status" value="1"/>
</dbReference>
<dbReference type="EMBL" id="BLWC01000001">
    <property type="protein sequence ID" value="GFM99068.1"/>
    <property type="molecule type" value="Genomic_DNA"/>
</dbReference>
<dbReference type="InterPro" id="IPR012495">
    <property type="entry name" value="TadE-like_dom"/>
</dbReference>
<dbReference type="Proteomes" id="UP000530403">
    <property type="component" value="Unassembled WGS sequence"/>
</dbReference>
<keyword evidence="2" id="KW-0812">Transmembrane</keyword>
<feature type="region of interest" description="Disordered" evidence="1">
    <location>
        <begin position="1"/>
        <end position="24"/>
    </location>
</feature>
<feature type="domain" description="TadE-like" evidence="3">
    <location>
        <begin position="30"/>
        <end position="70"/>
    </location>
</feature>
<evidence type="ECO:0000256" key="1">
    <source>
        <dbReference type="SAM" id="MobiDB-lite"/>
    </source>
</evidence>
<keyword evidence="6" id="KW-1185">Reference proteome</keyword>
<reference evidence="5 7" key="2">
    <citation type="submission" date="2020-07" db="EMBL/GenBank/DDBJ databases">
        <title>Sequencing the genomes of 1000 actinobacteria strains.</title>
        <authorList>
            <person name="Klenk H.-P."/>
        </authorList>
    </citation>
    <scope>NUCLEOTIDE SEQUENCE [LARGE SCALE GENOMIC DNA]</scope>
    <source>
        <strain evidence="5 7">DSM 41455</strain>
    </source>
</reference>
<evidence type="ECO:0000313" key="6">
    <source>
        <dbReference type="Proteomes" id="UP000498980"/>
    </source>
</evidence>
<reference evidence="4 6" key="1">
    <citation type="submission" date="2020-05" db="EMBL/GenBank/DDBJ databases">
        <title>Whole genome shotgun sequence of Streptomyces fulvorobeus NBRC 15897.</title>
        <authorList>
            <person name="Komaki H."/>
            <person name="Tamura T."/>
        </authorList>
    </citation>
    <scope>NUCLEOTIDE SEQUENCE [LARGE SCALE GENOMIC DNA]</scope>
    <source>
        <strain evidence="4 6">NBRC 15897</strain>
    </source>
</reference>
<evidence type="ECO:0000313" key="5">
    <source>
        <dbReference type="EMBL" id="NYE42658.1"/>
    </source>
</evidence>
<dbReference type="EMBL" id="JACCCF010000001">
    <property type="protein sequence ID" value="NYE42658.1"/>
    <property type="molecule type" value="Genomic_DNA"/>
</dbReference>
<protein>
    <submittedName>
        <fullName evidence="4">Septum formation initiator</fullName>
    </submittedName>
</protein>
<organism evidence="4 6">
    <name type="scientific">Streptomyces fulvorobeus</name>
    <dbReference type="NCBI Taxonomy" id="284028"/>
    <lineage>
        <taxon>Bacteria</taxon>
        <taxon>Bacillati</taxon>
        <taxon>Actinomycetota</taxon>
        <taxon>Actinomycetes</taxon>
        <taxon>Kitasatosporales</taxon>
        <taxon>Streptomycetaceae</taxon>
        <taxon>Streptomyces</taxon>
    </lineage>
</organism>
<accession>A0A7J0C9N2</accession>
<proteinExistence type="predicted"/>
<name>A0A7J0C9N2_9ACTN</name>
<gene>
    <name evidence="5" type="ORF">HEB29_003669</name>
    <name evidence="4" type="ORF">Sfulv_38790</name>
</gene>
<sequence>MKPTQGPTAPQGAGPDDEDATARRPWGDRGQAIIEFTGTLPLILITLALLWQAAMVGYTFMLAGNAADKAVTAATTAEGNAQGACEEAGREDLPGAWDADFSCSAQGDLMTADVRVQVPLLFPGAFNLPISLPGEASANLERSWER</sequence>
<evidence type="ECO:0000313" key="4">
    <source>
        <dbReference type="EMBL" id="GFM99068.1"/>
    </source>
</evidence>
<evidence type="ECO:0000259" key="3">
    <source>
        <dbReference type="Pfam" id="PF07811"/>
    </source>
</evidence>
<keyword evidence="2" id="KW-1133">Transmembrane helix</keyword>
<keyword evidence="2" id="KW-0472">Membrane</keyword>